<dbReference type="CDD" id="cd04496">
    <property type="entry name" value="SSB_OBF"/>
    <property type="match status" value="1"/>
</dbReference>
<dbReference type="GO" id="GO:0006310">
    <property type="term" value="P:DNA recombination"/>
    <property type="evidence" value="ECO:0007669"/>
    <property type="project" value="UniProtKB-UniRule"/>
</dbReference>
<keyword evidence="2" id="KW-0227">DNA damage</keyword>
<dbReference type="Proteomes" id="UP000239590">
    <property type="component" value="Unassembled WGS sequence"/>
</dbReference>
<dbReference type="InterPro" id="IPR012340">
    <property type="entry name" value="NA-bd_OB-fold"/>
</dbReference>
<dbReference type="Gene3D" id="2.40.50.140">
    <property type="entry name" value="Nucleic acid-binding proteins"/>
    <property type="match status" value="1"/>
</dbReference>
<proteinExistence type="inferred from homology"/>
<dbReference type="AlphaFoldDB" id="A0A2S7IID9"/>
<dbReference type="Pfam" id="PF00436">
    <property type="entry name" value="SSB"/>
    <property type="match status" value="1"/>
</dbReference>
<dbReference type="OrthoDB" id="9809878at2"/>
<reference evidence="6" key="1">
    <citation type="submission" date="2018-02" db="EMBL/GenBank/DDBJ databases">
        <title>Genome sequencing of Solimonas sp. HR-BB.</title>
        <authorList>
            <person name="Lee Y."/>
            <person name="Jeon C.O."/>
        </authorList>
    </citation>
    <scope>NUCLEOTIDE SEQUENCE [LARGE SCALE GENOMIC DNA]</scope>
    <source>
        <strain evidence="6">HR-U</strain>
    </source>
</reference>
<dbReference type="GO" id="GO:0009295">
    <property type="term" value="C:nucleoid"/>
    <property type="evidence" value="ECO:0007669"/>
    <property type="project" value="TreeGrafter"/>
</dbReference>
<feature type="short sequence motif" description="Important for interaction with partner proteins" evidence="2">
    <location>
        <begin position="157"/>
        <end position="162"/>
    </location>
</feature>
<dbReference type="EMBL" id="PTRA01000003">
    <property type="protein sequence ID" value="PQA56160.1"/>
    <property type="molecule type" value="Genomic_DNA"/>
</dbReference>
<comment type="function">
    <text evidence="2">Plays an important role in DNA replication, recombination and repair. Binds to ssDNA and to an array of partner proteins to recruit them to their sites of action during DNA metabolism.</text>
</comment>
<evidence type="ECO:0000256" key="3">
    <source>
        <dbReference type="RuleBase" id="RU000524"/>
    </source>
</evidence>
<evidence type="ECO:0000256" key="2">
    <source>
        <dbReference type="HAMAP-Rule" id="MF_00984"/>
    </source>
</evidence>
<gene>
    <name evidence="5" type="ORF">C5O19_17550</name>
</gene>
<evidence type="ECO:0000256" key="1">
    <source>
        <dbReference type="ARBA" id="ARBA00023125"/>
    </source>
</evidence>
<dbReference type="NCBIfam" id="TIGR00621">
    <property type="entry name" value="ssb"/>
    <property type="match status" value="1"/>
</dbReference>
<feature type="compositionally biased region" description="Low complexity" evidence="4">
    <location>
        <begin position="120"/>
        <end position="139"/>
    </location>
</feature>
<comment type="caution">
    <text evidence="2">Lacks conserved residue(s) required for the propagation of feature annotation.</text>
</comment>
<dbReference type="PANTHER" id="PTHR10302">
    <property type="entry name" value="SINGLE-STRANDED DNA-BINDING PROTEIN"/>
    <property type="match status" value="1"/>
</dbReference>
<comment type="caution">
    <text evidence="5">The sequence shown here is derived from an EMBL/GenBank/DDBJ whole genome shotgun (WGS) entry which is preliminary data.</text>
</comment>
<evidence type="ECO:0000313" key="5">
    <source>
        <dbReference type="EMBL" id="PQA56160.1"/>
    </source>
</evidence>
<comment type="subunit">
    <text evidence="2">Homotetramer.</text>
</comment>
<dbReference type="InterPro" id="IPR011344">
    <property type="entry name" value="ssDNA-bd"/>
</dbReference>
<name>A0A2S7IID9_9BACT</name>
<dbReference type="GO" id="GO:0006281">
    <property type="term" value="P:DNA repair"/>
    <property type="evidence" value="ECO:0007669"/>
    <property type="project" value="UniProtKB-UniRule"/>
</dbReference>
<dbReference type="InterPro" id="IPR000424">
    <property type="entry name" value="Primosome_PriB/ssb"/>
</dbReference>
<dbReference type="GO" id="GO:0006260">
    <property type="term" value="P:DNA replication"/>
    <property type="evidence" value="ECO:0007669"/>
    <property type="project" value="UniProtKB-UniRule"/>
</dbReference>
<feature type="region of interest" description="Disordered" evidence="4">
    <location>
        <begin position="109"/>
        <end position="162"/>
    </location>
</feature>
<dbReference type="HAMAP" id="MF_00984">
    <property type="entry name" value="SSB"/>
    <property type="match status" value="1"/>
</dbReference>
<keyword evidence="2" id="KW-0235">DNA replication</keyword>
<dbReference type="GO" id="GO:0003697">
    <property type="term" value="F:single-stranded DNA binding"/>
    <property type="evidence" value="ECO:0007669"/>
    <property type="project" value="UniProtKB-UniRule"/>
</dbReference>
<dbReference type="PROSITE" id="PS50935">
    <property type="entry name" value="SSB"/>
    <property type="match status" value="1"/>
</dbReference>
<evidence type="ECO:0000313" key="6">
    <source>
        <dbReference type="Proteomes" id="UP000239590"/>
    </source>
</evidence>
<accession>A0A2S7IID9</accession>
<keyword evidence="1 2" id="KW-0238">DNA-binding</keyword>
<organism evidence="5 6">
    <name type="scientific">Siphonobacter curvatus</name>
    <dbReference type="NCBI Taxonomy" id="2094562"/>
    <lineage>
        <taxon>Bacteria</taxon>
        <taxon>Pseudomonadati</taxon>
        <taxon>Bacteroidota</taxon>
        <taxon>Cytophagia</taxon>
        <taxon>Cytophagales</taxon>
        <taxon>Cytophagaceae</taxon>
        <taxon>Siphonobacter</taxon>
    </lineage>
</organism>
<keyword evidence="6" id="KW-1185">Reference proteome</keyword>
<evidence type="ECO:0000256" key="4">
    <source>
        <dbReference type="SAM" id="MobiDB-lite"/>
    </source>
</evidence>
<keyword evidence="2" id="KW-0234">DNA repair</keyword>
<keyword evidence="2" id="KW-0233">DNA recombination</keyword>
<dbReference type="PANTHER" id="PTHR10302:SF0">
    <property type="entry name" value="SINGLE-STRANDED DNA-BINDING PROTEIN, MITOCHONDRIAL"/>
    <property type="match status" value="1"/>
</dbReference>
<sequence length="162" mass="17684">MARTFNKVILIGNLGRDPETRTLPSGAKVTEFSVATTESYTTRTGEKVEQTTWFRAEAWERLSDIASQYLKKGDQVYLEGRLRMEEFTDKEGNTRSALRLRVMELNLMGSGGRNEEGGFTPTTASTSSTPAPTAAATPAAPRPTTPVTPAFNSGSDEDDLPF</sequence>
<dbReference type="SUPFAM" id="SSF50249">
    <property type="entry name" value="Nucleic acid-binding proteins"/>
    <property type="match status" value="1"/>
</dbReference>
<dbReference type="RefSeq" id="WP_104714709.1">
    <property type="nucleotide sequence ID" value="NZ_PTRA01000003.1"/>
</dbReference>
<protein>
    <recommendedName>
        <fullName evidence="2 3">Single-stranded DNA-binding protein</fullName>
        <shortName evidence="2">SSB</shortName>
    </recommendedName>
</protein>